<dbReference type="Proteomes" id="UP001172630">
    <property type="component" value="Unassembled WGS sequence"/>
</dbReference>
<gene>
    <name evidence="1" type="ORF">PY650_11890</name>
</gene>
<sequence>MLEAAWTLNQPDMGVTQIKVTFFMRGSRAAIEPATTFDTHFARRLAVANYL</sequence>
<reference evidence="1" key="1">
    <citation type="submission" date="2023-06" db="EMBL/GenBank/DDBJ databases">
        <title>Phylogenetic Diversity of Rhizobium strains.</title>
        <authorList>
            <person name="Moura F.T."/>
            <person name="Helene L.C.F."/>
            <person name="Hungria M."/>
        </authorList>
    </citation>
    <scope>NUCLEOTIDE SEQUENCE</scope>
    <source>
        <strain evidence="1">CCGE524</strain>
    </source>
</reference>
<protein>
    <submittedName>
        <fullName evidence="1">Uncharacterized protein</fullName>
    </submittedName>
</protein>
<dbReference type="RefSeq" id="WP_285879449.1">
    <property type="nucleotide sequence ID" value="NZ_JARFYN010000012.1"/>
</dbReference>
<proteinExistence type="predicted"/>
<evidence type="ECO:0000313" key="1">
    <source>
        <dbReference type="EMBL" id="MDL2406345.1"/>
    </source>
</evidence>
<keyword evidence="2" id="KW-1185">Reference proteome</keyword>
<name>A0ABT7KCK3_9HYPH</name>
<organism evidence="1 2">
    <name type="scientific">Rhizobium calliandrae</name>
    <dbReference type="NCBI Taxonomy" id="1312182"/>
    <lineage>
        <taxon>Bacteria</taxon>
        <taxon>Pseudomonadati</taxon>
        <taxon>Pseudomonadota</taxon>
        <taxon>Alphaproteobacteria</taxon>
        <taxon>Hyphomicrobiales</taxon>
        <taxon>Rhizobiaceae</taxon>
        <taxon>Rhizobium/Agrobacterium group</taxon>
        <taxon>Rhizobium</taxon>
    </lineage>
</organism>
<comment type="caution">
    <text evidence="1">The sequence shown here is derived from an EMBL/GenBank/DDBJ whole genome shotgun (WGS) entry which is preliminary data.</text>
</comment>
<accession>A0ABT7KCK3</accession>
<dbReference type="EMBL" id="JARFYN010000012">
    <property type="protein sequence ID" value="MDL2406345.1"/>
    <property type="molecule type" value="Genomic_DNA"/>
</dbReference>
<evidence type="ECO:0000313" key="2">
    <source>
        <dbReference type="Proteomes" id="UP001172630"/>
    </source>
</evidence>